<gene>
    <name evidence="1" type="ORF">N328_10695</name>
</gene>
<dbReference type="InterPro" id="IPR011989">
    <property type="entry name" value="ARM-like"/>
</dbReference>
<dbReference type="PANTHER" id="PTHR10997">
    <property type="entry name" value="IMPORTIN-7, 8, 11"/>
    <property type="match status" value="1"/>
</dbReference>
<dbReference type="EMBL" id="KK620295">
    <property type="protein sequence ID" value="KFV50814.1"/>
    <property type="molecule type" value="Genomic_DNA"/>
</dbReference>
<organism evidence="1 2">
    <name type="scientific">Gavia stellata</name>
    <name type="common">Red-throated diver</name>
    <name type="synonym">Colymbus stellatus</name>
    <dbReference type="NCBI Taxonomy" id="37040"/>
    <lineage>
        <taxon>Eukaryota</taxon>
        <taxon>Metazoa</taxon>
        <taxon>Chordata</taxon>
        <taxon>Craniata</taxon>
        <taxon>Vertebrata</taxon>
        <taxon>Euteleostomi</taxon>
        <taxon>Archelosauria</taxon>
        <taxon>Archosauria</taxon>
        <taxon>Dinosauria</taxon>
        <taxon>Saurischia</taxon>
        <taxon>Theropoda</taxon>
        <taxon>Coelurosauria</taxon>
        <taxon>Aves</taxon>
        <taxon>Neognathae</taxon>
        <taxon>Neoaves</taxon>
        <taxon>Aequornithes</taxon>
        <taxon>Gaviiformes</taxon>
        <taxon>Gaviidae</taxon>
        <taxon>Gavia</taxon>
    </lineage>
</organism>
<dbReference type="PANTHER" id="PTHR10997:SF7">
    <property type="entry name" value="IMPORTIN-11"/>
    <property type="match status" value="1"/>
</dbReference>
<reference evidence="1 2" key="1">
    <citation type="submission" date="2014-04" db="EMBL/GenBank/DDBJ databases">
        <title>Genome evolution of avian class.</title>
        <authorList>
            <person name="Zhang G."/>
            <person name="Li C."/>
        </authorList>
    </citation>
    <scope>NUCLEOTIDE SEQUENCE [LARGE SCALE GENOMIC DNA]</scope>
    <source>
        <strain evidence="1">BGI_N328</strain>
    </source>
</reference>
<dbReference type="InterPro" id="IPR016024">
    <property type="entry name" value="ARM-type_fold"/>
</dbReference>
<dbReference type="SUPFAM" id="SSF48371">
    <property type="entry name" value="ARM repeat"/>
    <property type="match status" value="1"/>
</dbReference>
<protein>
    <submittedName>
        <fullName evidence="1">Importin-11</fullName>
    </submittedName>
</protein>
<sequence>ALSEEEKTTLRAGLITNFNEPVNQIATQISVLIAKVARVDCPRQWPELIPTLLESVKVQDDLRQHRALLTFYHVTKTLASKRLAADRKLFYDLASGIYSFACSLWNHHTDMFLQQVCTGDEAAASNSLERTLLSLKVLRKLTVHGFVEPHWSVEVMGFLHAVFERLKQFLECSRSIRAENVCRDRLEKIIILFTKVLLDFLDQHPFSFTPLIQRSLEFAVSYVFTEAGEGIVFERFIVQCMNLIKMIVKNYAYKPSKNIEDSSPETLEAHKIKTAFFTYPTLMEICRRLVTLLTKEELMMWEEDPEGFTVEETGGDSWKYSLRPCSEVLFIDIFHEYNQTLTPVLLEMVRSLQGSTNVEDTSAILIKDAVYNAVGLAAYELFDSVDFDQWFKNQLLAELQVSHNRYKPIRRRVIWLIGQWISVKFKSDLRPMLYEAIRNLLQDQDLVVRIETATTLNCLPVDDFEFRTDQFLPYLESMFTLLFQLLQEVTQCDTKMHVLHVLSCVIERVNMQIRPYVGCLVQYLPLLWKQSEEHNMLRCAILTTLIHLVQVRGQNHINV</sequence>
<accession>A0A093F9C1</accession>
<feature type="non-terminal residue" evidence="1">
    <location>
        <position position="559"/>
    </location>
</feature>
<dbReference type="GO" id="GO:0005635">
    <property type="term" value="C:nuclear envelope"/>
    <property type="evidence" value="ECO:0007669"/>
    <property type="project" value="TreeGrafter"/>
</dbReference>
<evidence type="ECO:0000313" key="2">
    <source>
        <dbReference type="Proteomes" id="UP000054313"/>
    </source>
</evidence>
<dbReference type="GO" id="GO:0006606">
    <property type="term" value="P:protein import into nucleus"/>
    <property type="evidence" value="ECO:0007669"/>
    <property type="project" value="TreeGrafter"/>
</dbReference>
<evidence type="ECO:0000313" key="1">
    <source>
        <dbReference type="EMBL" id="KFV50814.1"/>
    </source>
</evidence>
<keyword evidence="2" id="KW-1185">Reference proteome</keyword>
<dbReference type="GO" id="GO:0005829">
    <property type="term" value="C:cytosol"/>
    <property type="evidence" value="ECO:0007669"/>
    <property type="project" value="TreeGrafter"/>
</dbReference>
<proteinExistence type="predicted"/>
<name>A0A093F9C1_GAVST</name>
<dbReference type="Gene3D" id="1.25.10.10">
    <property type="entry name" value="Leucine-rich Repeat Variant"/>
    <property type="match status" value="1"/>
</dbReference>
<feature type="non-terminal residue" evidence="1">
    <location>
        <position position="1"/>
    </location>
</feature>
<dbReference type="AlphaFoldDB" id="A0A093F9C1"/>
<dbReference type="Proteomes" id="UP000054313">
    <property type="component" value="Unassembled WGS sequence"/>
</dbReference>